<reference evidence="2" key="2">
    <citation type="submission" date="2015-01" db="EMBL/GenBank/DDBJ databases">
        <title>Evolutionary Origins and Diversification of the Mycorrhizal Mutualists.</title>
        <authorList>
            <consortium name="DOE Joint Genome Institute"/>
            <consortium name="Mycorrhizal Genomics Consortium"/>
            <person name="Kohler A."/>
            <person name="Kuo A."/>
            <person name="Nagy L.G."/>
            <person name="Floudas D."/>
            <person name="Copeland A."/>
            <person name="Barry K.W."/>
            <person name="Cichocki N."/>
            <person name="Veneault-Fourrey C."/>
            <person name="LaButti K."/>
            <person name="Lindquist E.A."/>
            <person name="Lipzen A."/>
            <person name="Lundell T."/>
            <person name="Morin E."/>
            <person name="Murat C."/>
            <person name="Riley R."/>
            <person name="Ohm R."/>
            <person name="Sun H."/>
            <person name="Tunlid A."/>
            <person name="Henrissat B."/>
            <person name="Grigoriev I.V."/>
            <person name="Hibbett D.S."/>
            <person name="Martin F."/>
        </authorList>
    </citation>
    <scope>NUCLEOTIDE SEQUENCE [LARGE SCALE GENOMIC DNA]</scope>
    <source>
        <strain evidence="2">Marx 270</strain>
    </source>
</reference>
<dbReference type="InParanoid" id="A0A0C3J1M6"/>
<sequence length="90" mass="10124">MCGQSQTRAFFGRDAILSSLVPPSVHRESPSLSSEATVRIVHRIPEQVVQVIHTLLSRSPAPLLLSFKHGGIRTVRRGYNEDEKVWVRCM</sequence>
<dbReference type="HOGENOM" id="CLU_2441765_0_0_1"/>
<organism evidence="1 2">
    <name type="scientific">Pisolithus tinctorius Marx 270</name>
    <dbReference type="NCBI Taxonomy" id="870435"/>
    <lineage>
        <taxon>Eukaryota</taxon>
        <taxon>Fungi</taxon>
        <taxon>Dikarya</taxon>
        <taxon>Basidiomycota</taxon>
        <taxon>Agaricomycotina</taxon>
        <taxon>Agaricomycetes</taxon>
        <taxon>Agaricomycetidae</taxon>
        <taxon>Boletales</taxon>
        <taxon>Sclerodermatineae</taxon>
        <taxon>Pisolithaceae</taxon>
        <taxon>Pisolithus</taxon>
    </lineage>
</organism>
<dbReference type="EMBL" id="KN831978">
    <property type="protein sequence ID" value="KIO02983.1"/>
    <property type="molecule type" value="Genomic_DNA"/>
</dbReference>
<name>A0A0C3J1M6_PISTI</name>
<evidence type="ECO:0000313" key="2">
    <source>
        <dbReference type="Proteomes" id="UP000054217"/>
    </source>
</evidence>
<reference evidence="1 2" key="1">
    <citation type="submission" date="2014-04" db="EMBL/GenBank/DDBJ databases">
        <authorList>
            <consortium name="DOE Joint Genome Institute"/>
            <person name="Kuo A."/>
            <person name="Kohler A."/>
            <person name="Costa M.D."/>
            <person name="Nagy L.G."/>
            <person name="Floudas D."/>
            <person name="Copeland A."/>
            <person name="Barry K.W."/>
            <person name="Cichocki N."/>
            <person name="Veneault-Fourrey C."/>
            <person name="LaButti K."/>
            <person name="Lindquist E.A."/>
            <person name="Lipzen A."/>
            <person name="Lundell T."/>
            <person name="Morin E."/>
            <person name="Murat C."/>
            <person name="Sun H."/>
            <person name="Tunlid A."/>
            <person name="Henrissat B."/>
            <person name="Grigoriev I.V."/>
            <person name="Hibbett D.S."/>
            <person name="Martin F."/>
            <person name="Nordberg H.P."/>
            <person name="Cantor M.N."/>
            <person name="Hua S.X."/>
        </authorList>
    </citation>
    <scope>NUCLEOTIDE SEQUENCE [LARGE SCALE GENOMIC DNA]</scope>
    <source>
        <strain evidence="1 2">Marx 270</strain>
    </source>
</reference>
<evidence type="ECO:0000313" key="1">
    <source>
        <dbReference type="EMBL" id="KIO02983.1"/>
    </source>
</evidence>
<gene>
    <name evidence="1" type="ORF">M404DRAFT_1001607</name>
</gene>
<dbReference type="AlphaFoldDB" id="A0A0C3J1M6"/>
<protein>
    <submittedName>
        <fullName evidence="1">Uncharacterized protein</fullName>
    </submittedName>
</protein>
<accession>A0A0C3J1M6</accession>
<dbReference type="Proteomes" id="UP000054217">
    <property type="component" value="Unassembled WGS sequence"/>
</dbReference>
<keyword evidence="2" id="KW-1185">Reference proteome</keyword>
<proteinExistence type="predicted"/>